<protein>
    <submittedName>
        <fullName evidence="11">Mechanosensitive ion channel family protein</fullName>
    </submittedName>
</protein>
<evidence type="ECO:0000313" key="12">
    <source>
        <dbReference type="Proteomes" id="UP000481030"/>
    </source>
</evidence>
<reference evidence="11 12" key="1">
    <citation type="journal article" date="2016" name="Antonie Van Leeuwenhoek">
        <title>Bacillus depressus sp. nov., isolated from soil of a sunflower field.</title>
        <authorList>
            <person name="Wei X."/>
            <person name="Xin D."/>
            <person name="Xin Y."/>
            <person name="Zhang H."/>
            <person name="Wang T."/>
            <person name="Zhang J."/>
        </authorList>
    </citation>
    <scope>NUCLEOTIDE SEQUENCE [LARGE SCALE GENOMIC DNA]</scope>
    <source>
        <strain evidence="11 12">BZ1</strain>
    </source>
</reference>
<proteinExistence type="inferred from homology"/>
<dbReference type="SUPFAM" id="SSF82689">
    <property type="entry name" value="Mechanosensitive channel protein MscS (YggB), C-terminal domain"/>
    <property type="match status" value="1"/>
</dbReference>
<evidence type="ECO:0000256" key="3">
    <source>
        <dbReference type="ARBA" id="ARBA00022475"/>
    </source>
</evidence>
<dbReference type="InterPro" id="IPR010920">
    <property type="entry name" value="LSM_dom_sf"/>
</dbReference>
<dbReference type="InterPro" id="IPR023408">
    <property type="entry name" value="MscS_beta-dom_sf"/>
</dbReference>
<feature type="transmembrane region" description="Helical" evidence="7">
    <location>
        <begin position="87"/>
        <end position="109"/>
    </location>
</feature>
<dbReference type="InterPro" id="IPR011066">
    <property type="entry name" value="MscS_channel_C_sf"/>
</dbReference>
<evidence type="ECO:0000256" key="7">
    <source>
        <dbReference type="SAM" id="Phobius"/>
    </source>
</evidence>
<dbReference type="InterPro" id="IPR045042">
    <property type="entry name" value="YnaI-like"/>
</dbReference>
<feature type="domain" description="Mechanosensitive ion channel MscS C-terminal" evidence="9">
    <location>
        <begin position="254"/>
        <end position="333"/>
    </location>
</feature>
<dbReference type="Gene3D" id="1.10.287.1260">
    <property type="match status" value="1"/>
</dbReference>
<dbReference type="Pfam" id="PF21082">
    <property type="entry name" value="MS_channel_3rd"/>
    <property type="match status" value="1"/>
</dbReference>
<feature type="transmembrane region" description="Helical" evidence="7">
    <location>
        <begin position="159"/>
        <end position="176"/>
    </location>
</feature>
<comment type="subcellular location">
    <subcellularLocation>
        <location evidence="1">Cell membrane</location>
        <topology evidence="1">Multi-pass membrane protein</topology>
    </subcellularLocation>
</comment>
<dbReference type="PANTHER" id="PTHR43634:SF2">
    <property type="entry name" value="LOW CONDUCTANCE MECHANOSENSITIVE CHANNEL YNAI"/>
    <property type="match status" value="1"/>
</dbReference>
<evidence type="ECO:0000256" key="6">
    <source>
        <dbReference type="ARBA" id="ARBA00023136"/>
    </source>
</evidence>
<evidence type="ECO:0000256" key="4">
    <source>
        <dbReference type="ARBA" id="ARBA00022692"/>
    </source>
</evidence>
<sequence>MFWEFSSYENLKAIGISIGIFLLFLLFRKIFVKYIFALLVKLGKIAPGEFLSHLLKAYEKPAQWLFIIIGLYFSVQYFPYFNHSAPFFSKVISASIIMLITWGLLNLSSASSLLFKKINASKYNIEFDEIVIPFLSKVLKFVIVAISISVIAQVFDYDVNGFVAGLGLGGLAFALASKDALSNLFGGLIIITEKPFSIGDWIKTSSVEGIVEDISFRSTRVRTFEQALVTVPNEKLANEAITNWSKAGKRQISVYLNLPQDASRDKVKSTIEKIKAYLKNHPEIHQKTIKVTFDQYKDKAIFIYFYTKTTDWGEYLKVKEELNYKLMDILEEKETEEPEPCPE</sequence>
<dbReference type="Pfam" id="PF21088">
    <property type="entry name" value="MS_channel_1st"/>
    <property type="match status" value="1"/>
</dbReference>
<evidence type="ECO:0000259" key="9">
    <source>
        <dbReference type="Pfam" id="PF21082"/>
    </source>
</evidence>
<evidence type="ECO:0000259" key="8">
    <source>
        <dbReference type="Pfam" id="PF00924"/>
    </source>
</evidence>
<dbReference type="InterPro" id="IPR049278">
    <property type="entry name" value="MS_channel_C"/>
</dbReference>
<dbReference type="GO" id="GO:0055085">
    <property type="term" value="P:transmembrane transport"/>
    <property type="evidence" value="ECO:0007669"/>
    <property type="project" value="InterPro"/>
</dbReference>
<feature type="domain" description="Mechanosensitive ion channel transmembrane helices 2/3" evidence="10">
    <location>
        <begin position="137"/>
        <end position="178"/>
    </location>
</feature>
<keyword evidence="5 7" id="KW-1133">Transmembrane helix</keyword>
<dbReference type="InterPro" id="IPR011014">
    <property type="entry name" value="MscS_channel_TM-2"/>
</dbReference>
<accession>A0A6L3UZR8</accession>
<evidence type="ECO:0000256" key="5">
    <source>
        <dbReference type="ARBA" id="ARBA00022989"/>
    </source>
</evidence>
<evidence type="ECO:0000256" key="2">
    <source>
        <dbReference type="ARBA" id="ARBA00008017"/>
    </source>
</evidence>
<comment type="caution">
    <text evidence="11">The sequence shown here is derived from an EMBL/GenBank/DDBJ whole genome shotgun (WGS) entry which is preliminary data.</text>
</comment>
<keyword evidence="4 7" id="KW-0812">Transmembrane</keyword>
<evidence type="ECO:0000256" key="1">
    <source>
        <dbReference type="ARBA" id="ARBA00004651"/>
    </source>
</evidence>
<dbReference type="RefSeq" id="WP_151536800.1">
    <property type="nucleotide sequence ID" value="NZ_WBOS01000016.1"/>
</dbReference>
<dbReference type="Gene3D" id="3.30.70.100">
    <property type="match status" value="1"/>
</dbReference>
<feature type="transmembrane region" description="Helical" evidence="7">
    <location>
        <begin position="13"/>
        <end position="40"/>
    </location>
</feature>
<feature type="domain" description="Mechanosensitive ion channel MscS" evidence="8">
    <location>
        <begin position="179"/>
        <end position="246"/>
    </location>
</feature>
<dbReference type="GO" id="GO:0005886">
    <property type="term" value="C:plasma membrane"/>
    <property type="evidence" value="ECO:0007669"/>
    <property type="project" value="UniProtKB-SubCell"/>
</dbReference>
<evidence type="ECO:0000313" key="11">
    <source>
        <dbReference type="EMBL" id="KAB2329986.1"/>
    </source>
</evidence>
<dbReference type="InterPro" id="IPR049142">
    <property type="entry name" value="MS_channel_1st"/>
</dbReference>
<keyword evidence="3" id="KW-1003">Cell membrane</keyword>
<dbReference type="Pfam" id="PF00924">
    <property type="entry name" value="MS_channel_2nd"/>
    <property type="match status" value="1"/>
</dbReference>
<organism evidence="11 12">
    <name type="scientific">Cytobacillus depressus</name>
    <dbReference type="NCBI Taxonomy" id="1602942"/>
    <lineage>
        <taxon>Bacteria</taxon>
        <taxon>Bacillati</taxon>
        <taxon>Bacillota</taxon>
        <taxon>Bacilli</taxon>
        <taxon>Bacillales</taxon>
        <taxon>Bacillaceae</taxon>
        <taxon>Cytobacillus</taxon>
    </lineage>
</organism>
<feature type="transmembrane region" description="Helical" evidence="7">
    <location>
        <begin position="61"/>
        <end position="81"/>
    </location>
</feature>
<keyword evidence="12" id="KW-1185">Reference proteome</keyword>
<feature type="transmembrane region" description="Helical" evidence="7">
    <location>
        <begin position="130"/>
        <end position="153"/>
    </location>
</feature>
<dbReference type="PANTHER" id="PTHR43634">
    <property type="entry name" value="OW CONDUCTANCE MECHANOSENSITIVE CHANNEL"/>
    <property type="match status" value="1"/>
</dbReference>
<dbReference type="SUPFAM" id="SSF50182">
    <property type="entry name" value="Sm-like ribonucleoproteins"/>
    <property type="match status" value="1"/>
</dbReference>
<dbReference type="InterPro" id="IPR006685">
    <property type="entry name" value="MscS_channel_2nd"/>
</dbReference>
<dbReference type="Gene3D" id="2.30.30.60">
    <property type="match status" value="1"/>
</dbReference>
<keyword evidence="6 7" id="KW-0472">Membrane</keyword>
<dbReference type="OrthoDB" id="9809206at2"/>
<dbReference type="Proteomes" id="UP000481030">
    <property type="component" value="Unassembled WGS sequence"/>
</dbReference>
<dbReference type="AlphaFoldDB" id="A0A6L3UZR8"/>
<comment type="similarity">
    <text evidence="2">Belongs to the MscS (TC 1.A.23) family.</text>
</comment>
<evidence type="ECO:0000259" key="10">
    <source>
        <dbReference type="Pfam" id="PF21088"/>
    </source>
</evidence>
<name>A0A6L3UZR8_9BACI</name>
<dbReference type="SUPFAM" id="SSF82861">
    <property type="entry name" value="Mechanosensitive channel protein MscS (YggB), transmembrane region"/>
    <property type="match status" value="1"/>
</dbReference>
<gene>
    <name evidence="11" type="ORF">F7731_21220</name>
</gene>
<dbReference type="EMBL" id="WBOS01000016">
    <property type="protein sequence ID" value="KAB2329986.1"/>
    <property type="molecule type" value="Genomic_DNA"/>
</dbReference>